<comment type="caution">
    <text evidence="2">The sequence shown here is derived from an EMBL/GenBank/DDBJ whole genome shotgun (WGS) entry which is preliminary data.</text>
</comment>
<proteinExistence type="predicted"/>
<dbReference type="AlphaFoldDB" id="A0AA89BPN2"/>
<dbReference type="Pfam" id="PF11834">
    <property type="entry name" value="KHA"/>
    <property type="match status" value="1"/>
</dbReference>
<gene>
    <name evidence="2" type="ORF">RJ639_028746</name>
</gene>
<dbReference type="InterPro" id="IPR021789">
    <property type="entry name" value="KHA_dom"/>
</dbReference>
<dbReference type="EMBL" id="JAVXUP010000078">
    <property type="protein sequence ID" value="KAK3039346.1"/>
    <property type="molecule type" value="Genomic_DNA"/>
</dbReference>
<name>A0AA89BPN2_9ASTE</name>
<evidence type="ECO:0000259" key="1">
    <source>
        <dbReference type="PROSITE" id="PS51490"/>
    </source>
</evidence>
<organism evidence="2 3">
    <name type="scientific">Escallonia herrerae</name>
    <dbReference type="NCBI Taxonomy" id="1293975"/>
    <lineage>
        <taxon>Eukaryota</taxon>
        <taxon>Viridiplantae</taxon>
        <taxon>Streptophyta</taxon>
        <taxon>Embryophyta</taxon>
        <taxon>Tracheophyta</taxon>
        <taxon>Spermatophyta</taxon>
        <taxon>Magnoliopsida</taxon>
        <taxon>eudicotyledons</taxon>
        <taxon>Gunneridae</taxon>
        <taxon>Pentapetalae</taxon>
        <taxon>asterids</taxon>
        <taxon>campanulids</taxon>
        <taxon>Escalloniales</taxon>
        <taxon>Escalloniaceae</taxon>
        <taxon>Escallonia</taxon>
    </lineage>
</organism>
<dbReference type="Proteomes" id="UP001188597">
    <property type="component" value="Unassembled WGS sequence"/>
</dbReference>
<accession>A0AA89BPN2</accession>
<reference evidence="2" key="1">
    <citation type="submission" date="2022-12" db="EMBL/GenBank/DDBJ databases">
        <title>Draft genome assemblies for two species of Escallonia (Escalloniales).</title>
        <authorList>
            <person name="Chanderbali A."/>
            <person name="Dervinis C."/>
            <person name="Anghel I."/>
            <person name="Soltis D."/>
            <person name="Soltis P."/>
            <person name="Zapata F."/>
        </authorList>
    </citation>
    <scope>NUCLEOTIDE SEQUENCE</scope>
    <source>
        <strain evidence="2">UCBG64.0493</strain>
        <tissue evidence="2">Leaf</tissue>
    </source>
</reference>
<feature type="domain" description="KHA" evidence="1">
    <location>
        <begin position="9"/>
        <end position="71"/>
    </location>
</feature>
<evidence type="ECO:0000313" key="3">
    <source>
        <dbReference type="Proteomes" id="UP001188597"/>
    </source>
</evidence>
<sequence>MTDKTHPRKCTVFPFHPSEHKENRRYGIVLWVPHTLEELVKTAQDKLGKILDADMISDGQKLYSVSETQLI</sequence>
<protein>
    <recommendedName>
        <fullName evidence="1">KHA domain-containing protein</fullName>
    </recommendedName>
</protein>
<dbReference type="PROSITE" id="PS51490">
    <property type="entry name" value="KHA"/>
    <property type="match status" value="1"/>
</dbReference>
<evidence type="ECO:0000313" key="2">
    <source>
        <dbReference type="EMBL" id="KAK3039346.1"/>
    </source>
</evidence>
<keyword evidence="3" id="KW-1185">Reference proteome</keyword>